<proteinExistence type="predicted"/>
<comment type="caution">
    <text evidence="4">The sequence shown here is derived from an EMBL/GenBank/DDBJ whole genome shotgun (WGS) entry which is preliminary data.</text>
</comment>
<dbReference type="SUPFAM" id="SSF46689">
    <property type="entry name" value="Homeodomain-like"/>
    <property type="match status" value="1"/>
</dbReference>
<evidence type="ECO:0000256" key="2">
    <source>
        <dbReference type="PROSITE-ProRule" id="PRU00335"/>
    </source>
</evidence>
<evidence type="ECO:0000256" key="1">
    <source>
        <dbReference type="ARBA" id="ARBA00023125"/>
    </source>
</evidence>
<dbReference type="Gene3D" id="1.10.357.10">
    <property type="entry name" value="Tetracycline Repressor, domain 2"/>
    <property type="match status" value="1"/>
</dbReference>
<dbReference type="PRINTS" id="PR00455">
    <property type="entry name" value="HTHTETR"/>
</dbReference>
<dbReference type="SUPFAM" id="SSF48498">
    <property type="entry name" value="Tetracyclin repressor-like, C-terminal domain"/>
    <property type="match status" value="1"/>
</dbReference>
<dbReference type="GO" id="GO:0000976">
    <property type="term" value="F:transcription cis-regulatory region binding"/>
    <property type="evidence" value="ECO:0007669"/>
    <property type="project" value="TreeGrafter"/>
</dbReference>
<sequence>MNVRSSSAPDDLTTRARIRDAAVARFAAEGFGAPVRAVAADAGVSPALVIHHFGSKERLRHECDQHVLALIRAAKNENIGRAAEGKSFFEAFATVERHAPLVGYLLRSLQAGGTVARSFVDQMLTDSEQYTAAAVEAGVARPSRDERARARYLTLSALGALLLSVTLDPPADPADLTAYVRRFFTESYLPMIELYTEGFLADRRMLDDYLLYVSDPPRGEES</sequence>
<dbReference type="PROSITE" id="PS50977">
    <property type="entry name" value="HTH_TETR_2"/>
    <property type="match status" value="1"/>
</dbReference>
<organism evidence="4 5">
    <name type="scientific">Xylanimonas oleitrophica</name>
    <dbReference type="NCBI Taxonomy" id="2607479"/>
    <lineage>
        <taxon>Bacteria</taxon>
        <taxon>Bacillati</taxon>
        <taxon>Actinomycetota</taxon>
        <taxon>Actinomycetes</taxon>
        <taxon>Micrococcales</taxon>
        <taxon>Promicromonosporaceae</taxon>
        <taxon>Xylanimonas</taxon>
    </lineage>
</organism>
<dbReference type="PANTHER" id="PTHR30055:SF146">
    <property type="entry name" value="HTH-TYPE TRANSCRIPTIONAL DUAL REGULATOR CECR"/>
    <property type="match status" value="1"/>
</dbReference>
<dbReference type="EMBL" id="QKWH01000006">
    <property type="protein sequence ID" value="PZR53005.1"/>
    <property type="molecule type" value="Genomic_DNA"/>
</dbReference>
<name>A0A2W5WYT4_9MICO</name>
<feature type="DNA-binding region" description="H-T-H motif" evidence="2">
    <location>
        <begin position="34"/>
        <end position="53"/>
    </location>
</feature>
<evidence type="ECO:0000259" key="3">
    <source>
        <dbReference type="PROSITE" id="PS50977"/>
    </source>
</evidence>
<dbReference type="InterPro" id="IPR036271">
    <property type="entry name" value="Tet_transcr_reg_TetR-rel_C_sf"/>
</dbReference>
<dbReference type="Pfam" id="PF17933">
    <property type="entry name" value="TetR_C_25"/>
    <property type="match status" value="1"/>
</dbReference>
<dbReference type="AlphaFoldDB" id="A0A2W5WYT4"/>
<dbReference type="PANTHER" id="PTHR30055">
    <property type="entry name" value="HTH-TYPE TRANSCRIPTIONAL REGULATOR RUTR"/>
    <property type="match status" value="1"/>
</dbReference>
<dbReference type="InterPro" id="IPR009057">
    <property type="entry name" value="Homeodomain-like_sf"/>
</dbReference>
<dbReference type="GO" id="GO:0003700">
    <property type="term" value="F:DNA-binding transcription factor activity"/>
    <property type="evidence" value="ECO:0007669"/>
    <property type="project" value="TreeGrafter"/>
</dbReference>
<dbReference type="InterPro" id="IPR050109">
    <property type="entry name" value="HTH-type_TetR-like_transc_reg"/>
</dbReference>
<accession>A0A2W5WYT4</accession>
<dbReference type="Pfam" id="PF00440">
    <property type="entry name" value="TetR_N"/>
    <property type="match status" value="1"/>
</dbReference>
<evidence type="ECO:0000313" key="5">
    <source>
        <dbReference type="Proteomes" id="UP000248783"/>
    </source>
</evidence>
<reference evidence="4 5" key="1">
    <citation type="submission" date="2018-06" db="EMBL/GenBank/DDBJ databases">
        <title>Whole genome sequencing of a novel hydrocarbon degrading bacterial strain, PW21 isolated from oil contaminated produced water sample.</title>
        <authorList>
            <person name="Nagkirti P."/>
            <person name="Shaikh A."/>
            <person name="Gowdaman V."/>
            <person name="Engineer A.E."/>
            <person name="Dagar S."/>
            <person name="Dhakephalkar P.K."/>
        </authorList>
    </citation>
    <scope>NUCLEOTIDE SEQUENCE [LARGE SCALE GENOMIC DNA]</scope>
    <source>
        <strain evidence="4 5">PW21</strain>
    </source>
</reference>
<dbReference type="InterPro" id="IPR001647">
    <property type="entry name" value="HTH_TetR"/>
</dbReference>
<dbReference type="Proteomes" id="UP000248783">
    <property type="component" value="Unassembled WGS sequence"/>
</dbReference>
<feature type="domain" description="HTH tetR-type" evidence="3">
    <location>
        <begin position="12"/>
        <end position="71"/>
    </location>
</feature>
<keyword evidence="5" id="KW-1185">Reference proteome</keyword>
<gene>
    <name evidence="4" type="ORF">DNL40_10080</name>
</gene>
<evidence type="ECO:0000313" key="4">
    <source>
        <dbReference type="EMBL" id="PZR53005.1"/>
    </source>
</evidence>
<dbReference type="InterPro" id="IPR041484">
    <property type="entry name" value="TetR_C_25"/>
</dbReference>
<protein>
    <submittedName>
        <fullName evidence="4">TetR/AcrR family transcriptional regulator</fullName>
    </submittedName>
</protein>
<keyword evidence="1 2" id="KW-0238">DNA-binding</keyword>